<proteinExistence type="predicted"/>
<dbReference type="RefSeq" id="WP_111655168.1">
    <property type="nucleotide sequence ID" value="NZ_JACHWI010000006.1"/>
</dbReference>
<dbReference type="OrthoDB" id="7171245at2"/>
<comment type="caution">
    <text evidence="1">The sequence shown here is derived from an EMBL/GenBank/DDBJ whole genome shotgun (WGS) entry which is preliminary data.</text>
</comment>
<protein>
    <recommendedName>
        <fullName evidence="3">DUF4034 domain-containing protein</fullName>
    </recommendedName>
</protein>
<dbReference type="EMBL" id="QLMJ01000034">
    <property type="protein sequence ID" value="RAK25417.1"/>
    <property type="molecule type" value="Genomic_DNA"/>
</dbReference>
<reference evidence="1 2" key="1">
    <citation type="submission" date="2018-06" db="EMBL/GenBank/DDBJ databases">
        <title>Genomic Encyclopedia of Type Strains, Phase III (KMG-III): the genomes of soil and plant-associated and newly described type strains.</title>
        <authorList>
            <person name="Whitman W."/>
        </authorList>
    </citation>
    <scope>NUCLEOTIDE SEQUENCE [LARGE SCALE GENOMIC DNA]</scope>
    <source>
        <strain evidence="1 2">CGMCC 4.7090</strain>
    </source>
</reference>
<name>A0A327YZM9_9ACTN</name>
<gene>
    <name evidence="1" type="ORF">B0I29_13427</name>
</gene>
<keyword evidence="2" id="KW-1185">Reference proteome</keyword>
<evidence type="ECO:0000313" key="2">
    <source>
        <dbReference type="Proteomes" id="UP000249341"/>
    </source>
</evidence>
<accession>A0A327YZM9</accession>
<dbReference type="Gene3D" id="1.25.40.10">
    <property type="entry name" value="Tetratricopeptide repeat domain"/>
    <property type="match status" value="1"/>
</dbReference>
<dbReference type="AlphaFoldDB" id="A0A327YZM9"/>
<sequence length="336" mass="37122">MSDRFLVRVKPDAAYPEVAAVRAALRAGDWQACRAVLDQASPGDRTTIIRCVDSTRRAGALLTGVVADDPDDSTAAATLGYLMIAGAWRIRTGARARHVGRRRFARFHARLFEAEKLLRAALDRHPADPALWSASLLTARGLEMGLPEARSRYARIAEIEPHHYVAQSQMVQQLSPKWGGSWAAVHAFAREAMLAAPEGTHTATLVVEAHLEGWLENSDHYFRRPEVRAAITAAAERSVLHPEFRRDIGWVRAVNTFALAFDLMRDRESAAAMFRAAGPYCSEYPWIYRDSAVAAFRQARAQALGWSGPAVVDRLLAVTSPANRRGIFGLLGMAWR</sequence>
<organism evidence="1 2">
    <name type="scientific">Actinoplanes lutulentus</name>
    <dbReference type="NCBI Taxonomy" id="1287878"/>
    <lineage>
        <taxon>Bacteria</taxon>
        <taxon>Bacillati</taxon>
        <taxon>Actinomycetota</taxon>
        <taxon>Actinomycetes</taxon>
        <taxon>Micromonosporales</taxon>
        <taxon>Micromonosporaceae</taxon>
        <taxon>Actinoplanes</taxon>
    </lineage>
</organism>
<evidence type="ECO:0008006" key="3">
    <source>
        <dbReference type="Google" id="ProtNLM"/>
    </source>
</evidence>
<dbReference type="Proteomes" id="UP000249341">
    <property type="component" value="Unassembled WGS sequence"/>
</dbReference>
<dbReference type="InterPro" id="IPR011990">
    <property type="entry name" value="TPR-like_helical_dom_sf"/>
</dbReference>
<evidence type="ECO:0000313" key="1">
    <source>
        <dbReference type="EMBL" id="RAK25417.1"/>
    </source>
</evidence>